<dbReference type="PRINTS" id="PR00038">
    <property type="entry name" value="HTHLUXR"/>
</dbReference>
<dbReference type="PROSITE" id="PS50043">
    <property type="entry name" value="HTH_LUXR_2"/>
    <property type="match status" value="1"/>
</dbReference>
<evidence type="ECO:0000259" key="1">
    <source>
        <dbReference type="PROSITE" id="PS50043"/>
    </source>
</evidence>
<sequence>MGDIPSRGDGHGSRACHAWEVLQLGGVPIMARALKFTSREQAFRAEMHQDLIGVRTYEDIYKAIESRILLLCRADHLAVGFANLDGSVGLQWKTATAMPLLKDYTEWASRDFVFQATVVQPNVVLNEVQMLQGRALESTETYQRSRDAKLRLEHTLAALLFEGQQGLKGGIAVYGEGSRFFTPRDQWMLQELLPSIKAAVTAVQYLYSVRFERDLLKAVSTEPGATMVLTAPGRERVRTDAATRLVTKWFSRDDLASDGVPKKWVTHVKERSLAGPPEPVSTTLQESRNGESLQVTFTPSSAIEAGLLTWQVRILERSQGLRQDWAQQLTPKERDAAESLLLGATNKGIALAIGCKEQTVKKHVASIMRKVKVGSRGEFISQGRRS</sequence>
<dbReference type="SUPFAM" id="SSF46894">
    <property type="entry name" value="C-terminal effector domain of the bipartite response regulators"/>
    <property type="match status" value="1"/>
</dbReference>
<protein>
    <submittedName>
        <fullName evidence="2">LuxR family transcriptional regulator</fullName>
    </submittedName>
</protein>
<dbReference type="GO" id="GO:0003677">
    <property type="term" value="F:DNA binding"/>
    <property type="evidence" value="ECO:0007669"/>
    <property type="project" value="InterPro"/>
</dbReference>
<keyword evidence="3" id="KW-1185">Reference proteome</keyword>
<gene>
    <name evidence="2" type="ORF">D7V88_38735</name>
</gene>
<comment type="caution">
    <text evidence="2">The sequence shown here is derived from an EMBL/GenBank/DDBJ whole genome shotgun (WGS) entry which is preliminary data.</text>
</comment>
<dbReference type="GO" id="GO:0006355">
    <property type="term" value="P:regulation of DNA-templated transcription"/>
    <property type="evidence" value="ECO:0007669"/>
    <property type="project" value="InterPro"/>
</dbReference>
<dbReference type="CDD" id="cd06170">
    <property type="entry name" value="LuxR_C_like"/>
    <property type="match status" value="1"/>
</dbReference>
<dbReference type="SMART" id="SM00421">
    <property type="entry name" value="HTH_LUXR"/>
    <property type="match status" value="1"/>
</dbReference>
<accession>A0A3A8HNG3</accession>
<dbReference type="InterPro" id="IPR036388">
    <property type="entry name" value="WH-like_DNA-bd_sf"/>
</dbReference>
<organism evidence="2 3">
    <name type="scientific">Corallococcus terminator</name>
    <dbReference type="NCBI Taxonomy" id="2316733"/>
    <lineage>
        <taxon>Bacteria</taxon>
        <taxon>Pseudomonadati</taxon>
        <taxon>Myxococcota</taxon>
        <taxon>Myxococcia</taxon>
        <taxon>Myxococcales</taxon>
        <taxon>Cystobacterineae</taxon>
        <taxon>Myxococcaceae</taxon>
        <taxon>Corallococcus</taxon>
    </lineage>
</organism>
<dbReference type="PROSITE" id="PS00622">
    <property type="entry name" value="HTH_LUXR_1"/>
    <property type="match status" value="1"/>
</dbReference>
<reference evidence="3" key="1">
    <citation type="submission" date="2018-09" db="EMBL/GenBank/DDBJ databases">
        <authorList>
            <person name="Livingstone P.G."/>
            <person name="Whitworth D.E."/>
        </authorList>
    </citation>
    <scope>NUCLEOTIDE SEQUENCE [LARGE SCALE GENOMIC DNA]</scope>
    <source>
        <strain evidence="3">CA054A</strain>
    </source>
</reference>
<evidence type="ECO:0000313" key="2">
    <source>
        <dbReference type="EMBL" id="RKG72068.1"/>
    </source>
</evidence>
<dbReference type="AlphaFoldDB" id="A0A3A8HNG3"/>
<dbReference type="InterPro" id="IPR016032">
    <property type="entry name" value="Sig_transdc_resp-reg_C-effctor"/>
</dbReference>
<dbReference type="Proteomes" id="UP000268094">
    <property type="component" value="Unassembled WGS sequence"/>
</dbReference>
<name>A0A3A8HNG3_9BACT</name>
<feature type="domain" description="HTH luxR-type" evidence="1">
    <location>
        <begin position="322"/>
        <end position="386"/>
    </location>
</feature>
<dbReference type="Pfam" id="PF00196">
    <property type="entry name" value="GerE"/>
    <property type="match status" value="1"/>
</dbReference>
<proteinExistence type="predicted"/>
<dbReference type="InterPro" id="IPR000792">
    <property type="entry name" value="Tscrpt_reg_LuxR_C"/>
</dbReference>
<dbReference type="EMBL" id="RAVZ01000491">
    <property type="protein sequence ID" value="RKG72068.1"/>
    <property type="molecule type" value="Genomic_DNA"/>
</dbReference>
<evidence type="ECO:0000313" key="3">
    <source>
        <dbReference type="Proteomes" id="UP000268094"/>
    </source>
</evidence>
<dbReference type="Gene3D" id="1.10.10.10">
    <property type="entry name" value="Winged helix-like DNA-binding domain superfamily/Winged helix DNA-binding domain"/>
    <property type="match status" value="1"/>
</dbReference>